<sequence length="385" mass="45271">MEIAEELCHRLLQEQYQYVIAVHEDHEHIHAHIIVNNTNMITGKTFETEHNQGNKKDRAWAELRRISDELCSENNLSIIQNPEQSKGKSHWEWDMSRQGLSWKAKLKYAIDQVVKVSKDFDDFLLKCAEYGILVDYNPDHKIDLKYMLAEQKENNSRAKFTRAKTLGWYYETEQIKARIAQYNGIMLYTPKTKVRVISPKAEENKFIRDAIDRENMKITSKALNILAKYGVTVDEAKTSGISAFSKRVALVQDLNHISGEIKSLEERAETLRKYREVKPIHQEYMALNGRKKEKYKNEHSESLAEHYMLTQKILEWYPDGTTPSVEKFEKMIADLTAQRVQKNAEYKAVDQKARELSEAAREIEQYLRQERSRDQQKKRKRNDLE</sequence>
<name>E6UDU3_RUMA7</name>
<reference evidence="3 4" key="1">
    <citation type="journal article" date="2011" name="J. Bacteriol.">
        <title>Complete genome of the cellulolytic ruminal bacterium Ruminococcus albus 7.</title>
        <authorList>
            <person name="Suen G."/>
            <person name="Stevenson D.M."/>
            <person name="Bruce D.C."/>
            <person name="Chertkov O."/>
            <person name="Copeland A."/>
            <person name="Cheng J.F."/>
            <person name="Detter C."/>
            <person name="Detter J.C."/>
            <person name="Goodwin L.A."/>
            <person name="Han C.S."/>
            <person name="Hauser L.J."/>
            <person name="Ivanova N.N."/>
            <person name="Kyrpides N.C."/>
            <person name="Land M.L."/>
            <person name="Lapidus A."/>
            <person name="Lucas S."/>
            <person name="Ovchinnikova G."/>
            <person name="Pitluck S."/>
            <person name="Tapia R."/>
            <person name="Woyke T."/>
            <person name="Boyum J."/>
            <person name="Mead D."/>
            <person name="Weimer P.J."/>
        </authorList>
    </citation>
    <scope>NUCLEOTIDE SEQUENCE [LARGE SCALE GENOMIC DNA]</scope>
    <source>
        <strain evidence="4">ATCC 27210 / DSM 20455 / JCM 14654 / NCDO 2250 / 7</strain>
    </source>
</reference>
<organism evidence="3 4">
    <name type="scientific">Ruminococcus albus (strain ATCC 27210 / DSM 20455 / JCM 14654 / NCDO 2250 / 7)</name>
    <dbReference type="NCBI Taxonomy" id="697329"/>
    <lineage>
        <taxon>Bacteria</taxon>
        <taxon>Bacillati</taxon>
        <taxon>Bacillota</taxon>
        <taxon>Clostridia</taxon>
        <taxon>Eubacteriales</taxon>
        <taxon>Oscillospiraceae</taxon>
        <taxon>Ruminococcus</taxon>
    </lineage>
</organism>
<dbReference type="EMBL" id="CP002403">
    <property type="protein sequence ID" value="ADU21730.1"/>
    <property type="molecule type" value="Genomic_DNA"/>
</dbReference>
<feature type="compositionally biased region" description="Basic and acidic residues" evidence="1">
    <location>
        <begin position="366"/>
        <end position="375"/>
    </location>
</feature>
<proteinExistence type="predicted"/>
<dbReference type="Proteomes" id="UP000006919">
    <property type="component" value="Chromosome"/>
</dbReference>
<dbReference type="AlphaFoldDB" id="E6UDU3"/>
<dbReference type="STRING" id="697329.Rumal_1213"/>
<dbReference type="HOGENOM" id="CLU_031118_0_2_9"/>
<feature type="region of interest" description="Disordered" evidence="1">
    <location>
        <begin position="366"/>
        <end position="385"/>
    </location>
</feature>
<evidence type="ECO:0000256" key="1">
    <source>
        <dbReference type="SAM" id="MobiDB-lite"/>
    </source>
</evidence>
<protein>
    <submittedName>
        <fullName evidence="3">Relaxase/mobilization nuclease family protein</fullName>
    </submittedName>
</protein>
<dbReference type="KEGG" id="ral:Rumal_1213"/>
<evidence type="ECO:0000313" key="3">
    <source>
        <dbReference type="EMBL" id="ADU21730.1"/>
    </source>
</evidence>
<dbReference type="InterPro" id="IPR005094">
    <property type="entry name" value="Endonuclease_MobA/VirD2"/>
</dbReference>
<feature type="compositionally biased region" description="Basic residues" evidence="1">
    <location>
        <begin position="376"/>
        <end position="385"/>
    </location>
</feature>
<feature type="domain" description="MobA/VirD2-like nuclease" evidence="2">
    <location>
        <begin position="2"/>
        <end position="76"/>
    </location>
</feature>
<dbReference type="Pfam" id="PF03432">
    <property type="entry name" value="Relaxase"/>
    <property type="match status" value="1"/>
</dbReference>
<gene>
    <name evidence="3" type="ordered locus">Rumal_1213</name>
</gene>
<accession>E6UDU3</accession>
<dbReference type="eggNOG" id="COG3843">
    <property type="taxonomic scope" value="Bacteria"/>
</dbReference>
<evidence type="ECO:0000259" key="2">
    <source>
        <dbReference type="Pfam" id="PF03432"/>
    </source>
</evidence>
<evidence type="ECO:0000313" key="4">
    <source>
        <dbReference type="Proteomes" id="UP000006919"/>
    </source>
</evidence>